<protein>
    <submittedName>
        <fullName evidence="1">Uncharacterized protein</fullName>
    </submittedName>
</protein>
<gene>
    <name evidence="1" type="ORF">AFUS01_LOCUS41996</name>
</gene>
<proteinExistence type="predicted"/>
<evidence type="ECO:0000313" key="2">
    <source>
        <dbReference type="Proteomes" id="UP000708208"/>
    </source>
</evidence>
<reference evidence="1" key="1">
    <citation type="submission" date="2021-06" db="EMBL/GenBank/DDBJ databases">
        <authorList>
            <person name="Hodson N. C."/>
            <person name="Mongue J. A."/>
            <person name="Jaron S. K."/>
        </authorList>
    </citation>
    <scope>NUCLEOTIDE SEQUENCE</scope>
</reference>
<keyword evidence="2" id="KW-1185">Reference proteome</keyword>
<organism evidence="1 2">
    <name type="scientific">Allacma fusca</name>
    <dbReference type="NCBI Taxonomy" id="39272"/>
    <lineage>
        <taxon>Eukaryota</taxon>
        <taxon>Metazoa</taxon>
        <taxon>Ecdysozoa</taxon>
        <taxon>Arthropoda</taxon>
        <taxon>Hexapoda</taxon>
        <taxon>Collembola</taxon>
        <taxon>Symphypleona</taxon>
        <taxon>Sminthuridae</taxon>
        <taxon>Allacma</taxon>
    </lineage>
</organism>
<name>A0A8J2LH07_9HEXA</name>
<evidence type="ECO:0000313" key="1">
    <source>
        <dbReference type="EMBL" id="CAG7832309.1"/>
    </source>
</evidence>
<dbReference type="AlphaFoldDB" id="A0A8J2LH07"/>
<accession>A0A8J2LH07</accession>
<sequence>MPTDQVMEGNAPDAIDCVIGGATGSRTPGCLLFPKNRHPPSQLKTDDFGKEAFYGGAGCCAHKSALPPTIPPINIFFPAAHSQAYGPESNSSTLSLSLLRYQLYWKNPLRH</sequence>
<comment type="caution">
    <text evidence="1">The sequence shown here is derived from an EMBL/GenBank/DDBJ whole genome shotgun (WGS) entry which is preliminary data.</text>
</comment>
<dbReference type="Proteomes" id="UP000708208">
    <property type="component" value="Unassembled WGS sequence"/>
</dbReference>
<dbReference type="EMBL" id="CAJVCH010564398">
    <property type="protein sequence ID" value="CAG7832309.1"/>
    <property type="molecule type" value="Genomic_DNA"/>
</dbReference>